<keyword evidence="3" id="KW-1185">Reference proteome</keyword>
<evidence type="ECO:0000313" key="2">
    <source>
        <dbReference type="EMBL" id="PMD38247.1"/>
    </source>
</evidence>
<evidence type="ECO:0000256" key="1">
    <source>
        <dbReference type="SAM" id="MobiDB-lite"/>
    </source>
</evidence>
<proteinExistence type="predicted"/>
<reference evidence="2 3" key="1">
    <citation type="submission" date="2016-04" db="EMBL/GenBank/DDBJ databases">
        <title>A degradative enzymes factory behind the ericoid mycorrhizal symbiosis.</title>
        <authorList>
            <consortium name="DOE Joint Genome Institute"/>
            <person name="Martino E."/>
            <person name="Morin E."/>
            <person name="Grelet G."/>
            <person name="Kuo A."/>
            <person name="Kohler A."/>
            <person name="Daghino S."/>
            <person name="Barry K."/>
            <person name="Choi C."/>
            <person name="Cichocki N."/>
            <person name="Clum A."/>
            <person name="Copeland A."/>
            <person name="Hainaut M."/>
            <person name="Haridas S."/>
            <person name="Labutti K."/>
            <person name="Lindquist E."/>
            <person name="Lipzen A."/>
            <person name="Khouja H.-R."/>
            <person name="Murat C."/>
            <person name="Ohm R."/>
            <person name="Olson A."/>
            <person name="Spatafora J."/>
            <person name="Veneault-Fourrey C."/>
            <person name="Henrissat B."/>
            <person name="Grigoriev I."/>
            <person name="Martin F."/>
            <person name="Perotto S."/>
        </authorList>
    </citation>
    <scope>NUCLEOTIDE SEQUENCE [LARGE SCALE GENOMIC DNA]</scope>
    <source>
        <strain evidence="2 3">F</strain>
    </source>
</reference>
<dbReference type="Proteomes" id="UP000235786">
    <property type="component" value="Unassembled WGS sequence"/>
</dbReference>
<accession>A0A2J6RIC1</accession>
<dbReference type="AlphaFoldDB" id="A0A2J6RIC1"/>
<organism evidence="2 3">
    <name type="scientific">Hyaloscypha variabilis (strain UAMH 11265 / GT02V1 / F)</name>
    <name type="common">Meliniomyces variabilis</name>
    <dbReference type="NCBI Taxonomy" id="1149755"/>
    <lineage>
        <taxon>Eukaryota</taxon>
        <taxon>Fungi</taxon>
        <taxon>Dikarya</taxon>
        <taxon>Ascomycota</taxon>
        <taxon>Pezizomycotina</taxon>
        <taxon>Leotiomycetes</taxon>
        <taxon>Helotiales</taxon>
        <taxon>Hyaloscyphaceae</taxon>
        <taxon>Hyaloscypha</taxon>
        <taxon>Hyaloscypha variabilis</taxon>
    </lineage>
</organism>
<evidence type="ECO:0000313" key="3">
    <source>
        <dbReference type="Proteomes" id="UP000235786"/>
    </source>
</evidence>
<feature type="region of interest" description="Disordered" evidence="1">
    <location>
        <begin position="65"/>
        <end position="105"/>
    </location>
</feature>
<name>A0A2J6RIC1_HYAVF</name>
<gene>
    <name evidence="2" type="ORF">L207DRAFT_585152</name>
</gene>
<protein>
    <submittedName>
        <fullName evidence="2">Uncharacterized protein</fullName>
    </submittedName>
</protein>
<sequence length="105" mass="12421">MAKPKTTHHCPKDNRGQGNCRKALRTALRKRLYCPAHQTYCPHKDCDDRVHLKTELCVKCVTRKATEEREKKEEEKKRKEKAEVDKKKASMAQSERDRNMKNKKK</sequence>
<dbReference type="OrthoDB" id="10480495at2759"/>
<dbReference type="EMBL" id="KZ613948">
    <property type="protein sequence ID" value="PMD38247.1"/>
    <property type="molecule type" value="Genomic_DNA"/>
</dbReference>